<comment type="caution">
    <text evidence="1">The sequence shown here is derived from an EMBL/GenBank/DDBJ whole genome shotgun (WGS) entry which is preliminary data.</text>
</comment>
<protein>
    <submittedName>
        <fullName evidence="1">Uncharacterized protein</fullName>
    </submittedName>
</protein>
<accession>A0AAD7I123</accession>
<dbReference type="Proteomes" id="UP001215280">
    <property type="component" value="Unassembled WGS sequence"/>
</dbReference>
<gene>
    <name evidence="1" type="ORF">DFH07DRAFT_142224</name>
</gene>
<sequence length="151" mass="16539">MDGELDPIVCQLCSLGSSILSMIEEVEDNESAFKHLVIDTGNLVDAVKRTAADSEGRRVPWLLKRHMESLVSYVYVRPSSAAPISVCSIGVVSCHPSTTSVASTYPAVGFVEWSSAIPHKAVPHSDYPIASRIRLTHKSSLTRILWRCEKS</sequence>
<evidence type="ECO:0000313" key="2">
    <source>
        <dbReference type="Proteomes" id="UP001215280"/>
    </source>
</evidence>
<evidence type="ECO:0000313" key="1">
    <source>
        <dbReference type="EMBL" id="KAJ7732779.1"/>
    </source>
</evidence>
<name>A0AAD7I123_9AGAR</name>
<reference evidence="1" key="1">
    <citation type="submission" date="2023-03" db="EMBL/GenBank/DDBJ databases">
        <title>Massive genome expansion in bonnet fungi (Mycena s.s.) driven by repeated elements and novel gene families across ecological guilds.</title>
        <authorList>
            <consortium name="Lawrence Berkeley National Laboratory"/>
            <person name="Harder C.B."/>
            <person name="Miyauchi S."/>
            <person name="Viragh M."/>
            <person name="Kuo A."/>
            <person name="Thoen E."/>
            <person name="Andreopoulos B."/>
            <person name="Lu D."/>
            <person name="Skrede I."/>
            <person name="Drula E."/>
            <person name="Henrissat B."/>
            <person name="Morin E."/>
            <person name="Kohler A."/>
            <person name="Barry K."/>
            <person name="LaButti K."/>
            <person name="Morin E."/>
            <person name="Salamov A."/>
            <person name="Lipzen A."/>
            <person name="Mereny Z."/>
            <person name="Hegedus B."/>
            <person name="Baldrian P."/>
            <person name="Stursova M."/>
            <person name="Weitz H."/>
            <person name="Taylor A."/>
            <person name="Grigoriev I.V."/>
            <person name="Nagy L.G."/>
            <person name="Martin F."/>
            <person name="Kauserud H."/>
        </authorList>
    </citation>
    <scope>NUCLEOTIDE SEQUENCE</scope>
    <source>
        <strain evidence="1">CBHHK188m</strain>
    </source>
</reference>
<dbReference type="EMBL" id="JARJLG010000172">
    <property type="protein sequence ID" value="KAJ7732779.1"/>
    <property type="molecule type" value="Genomic_DNA"/>
</dbReference>
<keyword evidence="2" id="KW-1185">Reference proteome</keyword>
<proteinExistence type="predicted"/>
<dbReference type="AlphaFoldDB" id="A0AAD7I123"/>
<organism evidence="1 2">
    <name type="scientific">Mycena maculata</name>
    <dbReference type="NCBI Taxonomy" id="230809"/>
    <lineage>
        <taxon>Eukaryota</taxon>
        <taxon>Fungi</taxon>
        <taxon>Dikarya</taxon>
        <taxon>Basidiomycota</taxon>
        <taxon>Agaricomycotina</taxon>
        <taxon>Agaricomycetes</taxon>
        <taxon>Agaricomycetidae</taxon>
        <taxon>Agaricales</taxon>
        <taxon>Marasmiineae</taxon>
        <taxon>Mycenaceae</taxon>
        <taxon>Mycena</taxon>
    </lineage>
</organism>